<dbReference type="Proteomes" id="UP000054928">
    <property type="component" value="Unassembled WGS sequence"/>
</dbReference>
<dbReference type="OrthoDB" id="1432915at2759"/>
<reference evidence="2" key="1">
    <citation type="submission" date="2014-09" db="EMBL/GenBank/DDBJ databases">
        <authorList>
            <person name="Sharma Rahul"/>
            <person name="Thines Marco"/>
        </authorList>
    </citation>
    <scope>NUCLEOTIDE SEQUENCE [LARGE SCALE GENOMIC DNA]</scope>
</reference>
<dbReference type="AlphaFoldDB" id="A0A0P1AAV7"/>
<evidence type="ECO:0000313" key="1">
    <source>
        <dbReference type="EMBL" id="CEG37389.1"/>
    </source>
</evidence>
<protein>
    <submittedName>
        <fullName evidence="1">Uncharacterized protein</fullName>
    </submittedName>
</protein>
<sequence>MIVSLQCGVLLLCNHSHGVIKSAGVTGSIDAIRNFVIFVRRSIKQRQQLNAIARH</sequence>
<keyword evidence="2" id="KW-1185">Reference proteome</keyword>
<dbReference type="EMBL" id="CCYD01000286">
    <property type="protein sequence ID" value="CEG37389.1"/>
    <property type="molecule type" value="Genomic_DNA"/>
</dbReference>
<dbReference type="GeneID" id="36400038"/>
<name>A0A0P1AAV7_PLAHL</name>
<dbReference type="RefSeq" id="XP_024573758.1">
    <property type="nucleotide sequence ID" value="XM_024722709.1"/>
</dbReference>
<organism evidence="1 2">
    <name type="scientific">Plasmopara halstedii</name>
    <name type="common">Downy mildew of sunflower</name>
    <dbReference type="NCBI Taxonomy" id="4781"/>
    <lineage>
        <taxon>Eukaryota</taxon>
        <taxon>Sar</taxon>
        <taxon>Stramenopiles</taxon>
        <taxon>Oomycota</taxon>
        <taxon>Peronosporomycetes</taxon>
        <taxon>Peronosporales</taxon>
        <taxon>Peronosporaceae</taxon>
        <taxon>Plasmopara</taxon>
    </lineage>
</organism>
<evidence type="ECO:0000313" key="2">
    <source>
        <dbReference type="Proteomes" id="UP000054928"/>
    </source>
</evidence>
<accession>A0A0P1AAV7</accession>
<proteinExistence type="predicted"/>